<dbReference type="PANTHER" id="PTHR21301:SF10">
    <property type="entry name" value="REVERSE TRANSCRIPTASE DOMAIN-CONTAINING PROTEIN"/>
    <property type="match status" value="1"/>
</dbReference>
<evidence type="ECO:0000259" key="1">
    <source>
        <dbReference type="PROSITE" id="PS50164"/>
    </source>
</evidence>
<keyword evidence="3" id="KW-1185">Reference proteome</keyword>
<gene>
    <name evidence="2" type="ORF">ALC62_09922</name>
</gene>
<feature type="domain" description="GIY-YIG" evidence="1">
    <location>
        <begin position="222"/>
        <end position="303"/>
    </location>
</feature>
<dbReference type="InterPro" id="IPR000305">
    <property type="entry name" value="GIY-YIG_endonuc"/>
</dbReference>
<evidence type="ECO:0000313" key="2">
    <source>
        <dbReference type="EMBL" id="KYM99337.1"/>
    </source>
</evidence>
<dbReference type="Proteomes" id="UP000078542">
    <property type="component" value="Unassembled WGS sequence"/>
</dbReference>
<organism evidence="2 3">
    <name type="scientific">Cyphomyrmex costatus</name>
    <dbReference type="NCBI Taxonomy" id="456900"/>
    <lineage>
        <taxon>Eukaryota</taxon>
        <taxon>Metazoa</taxon>
        <taxon>Ecdysozoa</taxon>
        <taxon>Arthropoda</taxon>
        <taxon>Hexapoda</taxon>
        <taxon>Insecta</taxon>
        <taxon>Pterygota</taxon>
        <taxon>Neoptera</taxon>
        <taxon>Endopterygota</taxon>
        <taxon>Hymenoptera</taxon>
        <taxon>Apocrita</taxon>
        <taxon>Aculeata</taxon>
        <taxon>Formicoidea</taxon>
        <taxon>Formicidae</taxon>
        <taxon>Myrmicinae</taxon>
        <taxon>Cyphomyrmex</taxon>
    </lineage>
</organism>
<evidence type="ECO:0000313" key="3">
    <source>
        <dbReference type="Proteomes" id="UP000078542"/>
    </source>
</evidence>
<accession>A0A151IEU0</accession>
<protein>
    <recommendedName>
        <fullName evidence="1">GIY-YIG domain-containing protein</fullName>
    </recommendedName>
</protein>
<dbReference type="InterPro" id="IPR058912">
    <property type="entry name" value="HTH_animal"/>
</dbReference>
<sequence>MEDLETKIFSTINVDIPIYQRYVDDILLAIPKKDIERVFDTFNSYNERINFTLECSIDGWINFLDVKVGVENGRVLFDIYKKPTNSGRYLNFFSNHPMYHKKGVIISLIDRIIFLSHPKFHTKNIIELIRILIINGYPLEFLFSSINNRINSLKFCNINRNIVNNGTGRVKNNFFVVPCHKNISEKFRSIINIPNTNIAYKPINNLGGIIKTGKDKLNKFDNTNVVYRINCRDCDMTYVGQTKRRLRTRLKEHRDDLKKSNNNSVVSKHQLNCKHDIDWDNTAILDSEPVYFKRTISEMIHIKNQINCLNLQSDTEKLPQLYFSIITNTHQDSNTNSQS</sequence>
<dbReference type="CDD" id="cd10442">
    <property type="entry name" value="GIY-YIG_PLEs"/>
    <property type="match status" value="1"/>
</dbReference>
<dbReference type="SUPFAM" id="SSF82771">
    <property type="entry name" value="GIY-YIG endonuclease"/>
    <property type="match status" value="1"/>
</dbReference>
<dbReference type="PROSITE" id="PS50164">
    <property type="entry name" value="GIY_YIG"/>
    <property type="match status" value="1"/>
</dbReference>
<reference evidence="2 3" key="1">
    <citation type="submission" date="2016-03" db="EMBL/GenBank/DDBJ databases">
        <title>Cyphomyrmex costatus WGS genome.</title>
        <authorList>
            <person name="Nygaard S."/>
            <person name="Hu H."/>
            <person name="Boomsma J."/>
            <person name="Zhang G."/>
        </authorList>
    </citation>
    <scope>NUCLEOTIDE SEQUENCE [LARGE SCALE GENOMIC DNA]</scope>
    <source>
        <strain evidence="2">MS0001</strain>
        <tissue evidence="2">Whole body</tissue>
    </source>
</reference>
<dbReference type="EMBL" id="KQ977857">
    <property type="protein sequence ID" value="KYM99337.1"/>
    <property type="molecule type" value="Genomic_DNA"/>
</dbReference>
<dbReference type="AlphaFoldDB" id="A0A151IEU0"/>
<dbReference type="Gene3D" id="3.40.1440.10">
    <property type="entry name" value="GIY-YIG endonuclease"/>
    <property type="match status" value="1"/>
</dbReference>
<dbReference type="PANTHER" id="PTHR21301">
    <property type="entry name" value="REVERSE TRANSCRIPTASE"/>
    <property type="match status" value="1"/>
</dbReference>
<proteinExistence type="predicted"/>
<dbReference type="InterPro" id="IPR035901">
    <property type="entry name" value="GIY-YIG_endonuc_sf"/>
</dbReference>
<dbReference type="Pfam" id="PF26215">
    <property type="entry name" value="HTH_animal"/>
    <property type="match status" value="1"/>
</dbReference>
<name>A0A151IEU0_9HYME</name>
<dbReference type="STRING" id="456900.A0A151IEU0"/>